<dbReference type="Proteomes" id="UP000225706">
    <property type="component" value="Unassembled WGS sequence"/>
</dbReference>
<accession>A0A2B4SVT0</accession>
<organism evidence="1 2">
    <name type="scientific">Stylophora pistillata</name>
    <name type="common">Smooth cauliflower coral</name>
    <dbReference type="NCBI Taxonomy" id="50429"/>
    <lineage>
        <taxon>Eukaryota</taxon>
        <taxon>Metazoa</taxon>
        <taxon>Cnidaria</taxon>
        <taxon>Anthozoa</taxon>
        <taxon>Hexacorallia</taxon>
        <taxon>Scleractinia</taxon>
        <taxon>Astrocoeniina</taxon>
        <taxon>Pocilloporidae</taxon>
        <taxon>Stylophora</taxon>
    </lineage>
</organism>
<keyword evidence="2" id="KW-1185">Reference proteome</keyword>
<evidence type="ECO:0000313" key="1">
    <source>
        <dbReference type="EMBL" id="PFX33289.1"/>
    </source>
</evidence>
<name>A0A2B4SVT0_STYPI</name>
<evidence type="ECO:0000313" key="2">
    <source>
        <dbReference type="Proteomes" id="UP000225706"/>
    </source>
</evidence>
<reference evidence="2" key="1">
    <citation type="journal article" date="2017" name="bioRxiv">
        <title>Comparative analysis of the genomes of Stylophora pistillata and Acropora digitifera provides evidence for extensive differences between species of corals.</title>
        <authorList>
            <person name="Voolstra C.R."/>
            <person name="Li Y."/>
            <person name="Liew Y.J."/>
            <person name="Baumgarten S."/>
            <person name="Zoccola D."/>
            <person name="Flot J.-F."/>
            <person name="Tambutte S."/>
            <person name="Allemand D."/>
            <person name="Aranda M."/>
        </authorList>
    </citation>
    <scope>NUCLEOTIDE SEQUENCE [LARGE SCALE GENOMIC DNA]</scope>
</reference>
<comment type="caution">
    <text evidence="1">The sequence shown here is derived from an EMBL/GenBank/DDBJ whole genome shotgun (WGS) entry which is preliminary data.</text>
</comment>
<protein>
    <submittedName>
        <fullName evidence="1">Uncharacterized protein</fullName>
    </submittedName>
</protein>
<sequence>MHFLALRNKKLNCMMETNACTEDRVKTKERQRPREQTLFHSFRGVFTSGCIHCYLELKLANHSARQLIPQDCATTYSTPGLVY</sequence>
<proteinExistence type="predicted"/>
<dbReference type="EMBL" id="LSMT01000013">
    <property type="protein sequence ID" value="PFX33289.1"/>
    <property type="molecule type" value="Genomic_DNA"/>
</dbReference>
<dbReference type="AlphaFoldDB" id="A0A2B4SVT0"/>
<gene>
    <name evidence="1" type="ORF">AWC38_SpisGene1795</name>
</gene>